<keyword evidence="2" id="KW-1185">Reference proteome</keyword>
<protein>
    <submittedName>
        <fullName evidence="1">Uncharacterized protein</fullName>
    </submittedName>
</protein>
<comment type="caution">
    <text evidence="1">The sequence shown here is derived from an EMBL/GenBank/DDBJ whole genome shotgun (WGS) entry which is preliminary data.</text>
</comment>
<proteinExistence type="predicted"/>
<evidence type="ECO:0000313" key="2">
    <source>
        <dbReference type="Proteomes" id="UP000799755"/>
    </source>
</evidence>
<organism evidence="1 2">
    <name type="scientific">Lindgomyces ingoldianus</name>
    <dbReference type="NCBI Taxonomy" id="673940"/>
    <lineage>
        <taxon>Eukaryota</taxon>
        <taxon>Fungi</taxon>
        <taxon>Dikarya</taxon>
        <taxon>Ascomycota</taxon>
        <taxon>Pezizomycotina</taxon>
        <taxon>Dothideomycetes</taxon>
        <taxon>Pleosporomycetidae</taxon>
        <taxon>Pleosporales</taxon>
        <taxon>Lindgomycetaceae</taxon>
        <taxon>Lindgomyces</taxon>
    </lineage>
</organism>
<dbReference type="Proteomes" id="UP000799755">
    <property type="component" value="Unassembled WGS sequence"/>
</dbReference>
<reference evidence="1" key="1">
    <citation type="journal article" date="2020" name="Stud. Mycol.">
        <title>101 Dothideomycetes genomes: a test case for predicting lifestyles and emergence of pathogens.</title>
        <authorList>
            <person name="Haridas S."/>
            <person name="Albert R."/>
            <person name="Binder M."/>
            <person name="Bloem J."/>
            <person name="Labutti K."/>
            <person name="Salamov A."/>
            <person name="Andreopoulos B."/>
            <person name="Baker S."/>
            <person name="Barry K."/>
            <person name="Bills G."/>
            <person name="Bluhm B."/>
            <person name="Cannon C."/>
            <person name="Castanera R."/>
            <person name="Culley D."/>
            <person name="Daum C."/>
            <person name="Ezra D."/>
            <person name="Gonzalez J."/>
            <person name="Henrissat B."/>
            <person name="Kuo A."/>
            <person name="Liang C."/>
            <person name="Lipzen A."/>
            <person name="Lutzoni F."/>
            <person name="Magnuson J."/>
            <person name="Mondo S."/>
            <person name="Nolan M."/>
            <person name="Ohm R."/>
            <person name="Pangilinan J."/>
            <person name="Park H.-J."/>
            <person name="Ramirez L."/>
            <person name="Alfaro M."/>
            <person name="Sun H."/>
            <person name="Tritt A."/>
            <person name="Yoshinaga Y."/>
            <person name="Zwiers L.-H."/>
            <person name="Turgeon B."/>
            <person name="Goodwin S."/>
            <person name="Spatafora J."/>
            <person name="Crous P."/>
            <person name="Grigoriev I."/>
        </authorList>
    </citation>
    <scope>NUCLEOTIDE SEQUENCE</scope>
    <source>
        <strain evidence="1">ATCC 200398</strain>
    </source>
</reference>
<gene>
    <name evidence="1" type="ORF">BDR25DRAFT_346666</name>
</gene>
<dbReference type="EMBL" id="MU003536">
    <property type="protein sequence ID" value="KAF2464436.1"/>
    <property type="molecule type" value="Genomic_DNA"/>
</dbReference>
<evidence type="ECO:0000313" key="1">
    <source>
        <dbReference type="EMBL" id="KAF2464436.1"/>
    </source>
</evidence>
<name>A0ACB6QE65_9PLEO</name>
<accession>A0ACB6QE65</accession>
<sequence>MSKNLETASKKYAQLNIPQNPSHRLPLCLPRTSLTLPTTHSTLRSQLVVIKTRLYKDEVAFLEAIRSNIHISGSERIGGMLIDKGDEIAPARYSWAALEPVFGQDLFTLSTRRKVRTFPASLVAHIFIEVLEAIRWLHGLNPKGIFHGDIGNPANIMLEMFPRAGGLRVLGLPNVVMVDFGAGGWCEDMDGAVCYDATEFRGLMACLANDTGDRFLHGIVESYACSPDPSPDEIWLRWQEEATKRRGDGPFVVPEGLLVELGKLVVSDEAMEAAVEEAITID</sequence>